<dbReference type="PANTHER" id="PTHR21624">
    <property type="entry name" value="STEROL DESATURASE-RELATED PROTEIN"/>
    <property type="match status" value="1"/>
</dbReference>
<dbReference type="STRING" id="9233.A0A087R5G4"/>
<protein>
    <submittedName>
        <fullName evidence="11">Alkylglycerol monooxygenase</fullName>
    </submittedName>
</protein>
<keyword evidence="6" id="KW-0560">Oxidoreductase</keyword>
<evidence type="ECO:0000256" key="2">
    <source>
        <dbReference type="ARBA" id="ARBA00004477"/>
    </source>
</evidence>
<keyword evidence="11" id="KW-0503">Monooxygenase</keyword>
<dbReference type="GO" id="GO:0006643">
    <property type="term" value="P:membrane lipid metabolic process"/>
    <property type="evidence" value="ECO:0007669"/>
    <property type="project" value="TreeGrafter"/>
</dbReference>
<comment type="cofactor">
    <cofactor evidence="1">
        <name>Fe cation</name>
        <dbReference type="ChEBI" id="CHEBI:24875"/>
    </cofactor>
</comment>
<gene>
    <name evidence="11" type="ORF">AS27_08265</name>
</gene>
<evidence type="ECO:0000256" key="1">
    <source>
        <dbReference type="ARBA" id="ARBA00001962"/>
    </source>
</evidence>
<evidence type="ECO:0000256" key="6">
    <source>
        <dbReference type="ARBA" id="ARBA00023002"/>
    </source>
</evidence>
<evidence type="ECO:0000313" key="12">
    <source>
        <dbReference type="Proteomes" id="UP000053286"/>
    </source>
</evidence>
<feature type="domain" description="Alkylglycerol monooxygenase C-terminal" evidence="10">
    <location>
        <begin position="1"/>
        <end position="64"/>
    </location>
</feature>
<accession>A0A087R5G4</accession>
<sequence>LSQGTIFLRIGFIILSLTSFGLLMENRQDTKRILEIIRCLVFVGVYKLGYLRSQFSSLGYAYEVLFSLCAAFWGIQIMKRITSSKDKHH</sequence>
<comment type="subcellular location">
    <subcellularLocation>
        <location evidence="2">Endoplasmic reticulum membrane</location>
        <topology evidence="2">Multi-pass membrane protein</topology>
    </subcellularLocation>
</comment>
<evidence type="ECO:0000256" key="4">
    <source>
        <dbReference type="ARBA" id="ARBA00022824"/>
    </source>
</evidence>
<evidence type="ECO:0000259" key="10">
    <source>
        <dbReference type="Pfam" id="PF24858"/>
    </source>
</evidence>
<evidence type="ECO:0000256" key="9">
    <source>
        <dbReference type="SAM" id="Phobius"/>
    </source>
</evidence>
<evidence type="ECO:0000256" key="3">
    <source>
        <dbReference type="ARBA" id="ARBA00022692"/>
    </source>
</evidence>
<keyword evidence="7" id="KW-0408">Iron</keyword>
<proteinExistence type="predicted"/>
<dbReference type="AlphaFoldDB" id="A0A087R5G4"/>
<evidence type="ECO:0000256" key="8">
    <source>
        <dbReference type="ARBA" id="ARBA00023136"/>
    </source>
</evidence>
<feature type="non-terminal residue" evidence="11">
    <location>
        <position position="89"/>
    </location>
</feature>
<keyword evidence="5 9" id="KW-1133">Transmembrane helix</keyword>
<reference evidence="11 12" key="1">
    <citation type="submission" date="2014-04" db="EMBL/GenBank/DDBJ databases">
        <title>Genome evolution of avian class.</title>
        <authorList>
            <person name="Zhang G."/>
            <person name="Li C."/>
        </authorList>
    </citation>
    <scope>NUCLEOTIDE SEQUENCE [LARGE SCALE GENOMIC DNA]</scope>
    <source>
        <strain evidence="11">BGI_AS27</strain>
    </source>
</reference>
<feature type="transmembrane region" description="Helical" evidence="9">
    <location>
        <begin position="59"/>
        <end position="78"/>
    </location>
</feature>
<keyword evidence="3 9" id="KW-0812">Transmembrane</keyword>
<dbReference type="Pfam" id="PF24858">
    <property type="entry name" value="AGMP_C"/>
    <property type="match status" value="1"/>
</dbReference>
<keyword evidence="8 9" id="KW-0472">Membrane</keyword>
<dbReference type="InterPro" id="IPR051689">
    <property type="entry name" value="Sterol_desaturase/TMEM195"/>
</dbReference>
<feature type="non-terminal residue" evidence="11">
    <location>
        <position position="1"/>
    </location>
</feature>
<keyword evidence="12" id="KW-1185">Reference proteome</keyword>
<evidence type="ECO:0000256" key="5">
    <source>
        <dbReference type="ARBA" id="ARBA00022989"/>
    </source>
</evidence>
<dbReference type="GO" id="GO:0005789">
    <property type="term" value="C:endoplasmic reticulum membrane"/>
    <property type="evidence" value="ECO:0007669"/>
    <property type="project" value="UniProtKB-SubCell"/>
</dbReference>
<dbReference type="PANTHER" id="PTHR21624:SF1">
    <property type="entry name" value="ALKYLGLYCEROL MONOOXYGENASE"/>
    <property type="match status" value="1"/>
</dbReference>
<dbReference type="InterPro" id="IPR056853">
    <property type="entry name" value="AGMP_C"/>
</dbReference>
<feature type="transmembrane region" description="Helical" evidence="9">
    <location>
        <begin position="6"/>
        <end position="24"/>
    </location>
</feature>
<evidence type="ECO:0000313" key="11">
    <source>
        <dbReference type="EMBL" id="KFM08718.1"/>
    </source>
</evidence>
<dbReference type="GO" id="GO:0050479">
    <property type="term" value="F:glyceryl-ether monooxygenase activity"/>
    <property type="evidence" value="ECO:0007669"/>
    <property type="project" value="TreeGrafter"/>
</dbReference>
<dbReference type="Proteomes" id="UP000053286">
    <property type="component" value="Unassembled WGS sequence"/>
</dbReference>
<evidence type="ECO:0000256" key="7">
    <source>
        <dbReference type="ARBA" id="ARBA00023004"/>
    </source>
</evidence>
<name>A0A087R5G4_APTFO</name>
<keyword evidence="4" id="KW-0256">Endoplasmic reticulum</keyword>
<dbReference type="EMBL" id="KL226116">
    <property type="protein sequence ID" value="KFM08718.1"/>
    <property type="molecule type" value="Genomic_DNA"/>
</dbReference>
<organism evidence="11 12">
    <name type="scientific">Aptenodytes forsteri</name>
    <name type="common">Emperor penguin</name>
    <dbReference type="NCBI Taxonomy" id="9233"/>
    <lineage>
        <taxon>Eukaryota</taxon>
        <taxon>Metazoa</taxon>
        <taxon>Chordata</taxon>
        <taxon>Craniata</taxon>
        <taxon>Vertebrata</taxon>
        <taxon>Euteleostomi</taxon>
        <taxon>Archelosauria</taxon>
        <taxon>Archosauria</taxon>
        <taxon>Dinosauria</taxon>
        <taxon>Saurischia</taxon>
        <taxon>Theropoda</taxon>
        <taxon>Coelurosauria</taxon>
        <taxon>Aves</taxon>
        <taxon>Neognathae</taxon>
        <taxon>Neoaves</taxon>
        <taxon>Aequornithes</taxon>
        <taxon>Sphenisciformes</taxon>
        <taxon>Spheniscidae</taxon>
        <taxon>Aptenodytes</taxon>
    </lineage>
</organism>